<proteinExistence type="inferred from homology"/>
<dbReference type="InterPro" id="IPR036631">
    <property type="entry name" value="MGMT_N_sf"/>
</dbReference>
<dbReference type="SUPFAM" id="SSF46767">
    <property type="entry name" value="Methylated DNA-protein cysteine methyltransferase, C-terminal domain"/>
    <property type="match status" value="1"/>
</dbReference>
<accession>A0A7M7SPP0</accession>
<reference evidence="15" key="2">
    <citation type="submission" date="2025-04" db="UniProtKB">
        <authorList>
            <consortium name="RefSeq"/>
        </authorList>
    </citation>
    <scope>IDENTIFICATION</scope>
    <source>
        <strain evidence="15">DH4</strain>
        <tissue evidence="15">Whole body</tissue>
    </source>
</reference>
<sequence>MVRFQTMTPQEYKTNHRNFKIIYGFYPTPFGNCLIGITSTDNAIIYLGFVDKSNKEALTELKSNWPFSELIKNIGNEINEIIEKIFFKQISTNDSILVLMKGTEFQIKVWKALMFISDGTTITYEQIAQNIGKPKAVRAVGNAIMKNYIAYLVPCHRVVGKSGSNKYKWGTKRKENLLIHERKYINI</sequence>
<dbReference type="AlphaFoldDB" id="A0A7M7SPP0"/>
<keyword evidence="5" id="KW-0489">Methyltransferase</keyword>
<dbReference type="Gene3D" id="1.10.10.10">
    <property type="entry name" value="Winged helix-like DNA-binding domain superfamily/Winged helix DNA-binding domain"/>
    <property type="match status" value="1"/>
</dbReference>
<organism evidence="13">
    <name type="scientific">Apis mellifera</name>
    <name type="common">Honeybee</name>
    <dbReference type="NCBI Taxonomy" id="7460"/>
    <lineage>
        <taxon>Eukaryota</taxon>
        <taxon>Metazoa</taxon>
        <taxon>Ecdysozoa</taxon>
        <taxon>Arthropoda</taxon>
        <taxon>Hexapoda</taxon>
        <taxon>Insecta</taxon>
        <taxon>Pterygota</taxon>
        <taxon>Neoptera</taxon>
        <taxon>Endopterygota</taxon>
        <taxon>Hymenoptera</taxon>
        <taxon>Apocrita</taxon>
        <taxon>Aculeata</taxon>
        <taxon>Apoidea</taxon>
        <taxon>Anthophila</taxon>
        <taxon>Apidae</taxon>
        <taxon>Apis</taxon>
    </lineage>
</organism>
<dbReference type="CDD" id="cd06445">
    <property type="entry name" value="ATase"/>
    <property type="match status" value="1"/>
</dbReference>
<dbReference type="GO" id="GO:0032259">
    <property type="term" value="P:methylation"/>
    <property type="evidence" value="ECO:0007669"/>
    <property type="project" value="UniProtKB-KW"/>
</dbReference>
<evidence type="ECO:0000259" key="12">
    <source>
        <dbReference type="Pfam" id="PF01035"/>
    </source>
</evidence>
<dbReference type="SUPFAM" id="SSF53155">
    <property type="entry name" value="Methylated DNA-protein cysteine methyltransferase domain"/>
    <property type="match status" value="1"/>
</dbReference>
<name>A0A7M7SPP0_APIME</name>
<comment type="catalytic activity">
    <reaction evidence="1">
        <text>a 4-O-methyl-thymidine in DNA + L-cysteinyl-[protein] = a thymidine in DNA + S-methyl-L-cysteinyl-[protein]</text>
        <dbReference type="Rhea" id="RHEA:53428"/>
        <dbReference type="Rhea" id="RHEA-COMP:10131"/>
        <dbReference type="Rhea" id="RHEA-COMP:10132"/>
        <dbReference type="Rhea" id="RHEA-COMP:13555"/>
        <dbReference type="Rhea" id="RHEA-COMP:13556"/>
        <dbReference type="ChEBI" id="CHEBI:29950"/>
        <dbReference type="ChEBI" id="CHEBI:82612"/>
        <dbReference type="ChEBI" id="CHEBI:137386"/>
        <dbReference type="ChEBI" id="CHEBI:137387"/>
        <dbReference type="EC" id="2.1.1.63"/>
    </reaction>
</comment>
<dbReference type="EnsemblMetazoa" id="XM_026442188">
    <property type="protein sequence ID" value="XP_026297973"/>
    <property type="gene ID" value="LOC725876"/>
</dbReference>
<dbReference type="GO" id="GO:0003908">
    <property type="term" value="F:methylated-DNA-[protein]-cysteine S-methyltransferase activity"/>
    <property type="evidence" value="ECO:0007669"/>
    <property type="project" value="UniProtKB-EC"/>
</dbReference>
<accession>A0A8B8H2Z9</accession>
<dbReference type="KEGG" id="ame:725876"/>
<evidence type="ECO:0000256" key="9">
    <source>
        <dbReference type="ARBA" id="ARBA00030795"/>
    </source>
</evidence>
<keyword evidence="14" id="KW-1185">Reference proteome</keyword>
<dbReference type="EC" id="2.1.1.63" evidence="3"/>
<dbReference type="InterPro" id="IPR036388">
    <property type="entry name" value="WH-like_DNA-bd_sf"/>
</dbReference>
<dbReference type="GeneID" id="725876"/>
<dbReference type="GO" id="GO:0006281">
    <property type="term" value="P:DNA repair"/>
    <property type="evidence" value="ECO:0007669"/>
    <property type="project" value="UniProtKB-KW"/>
</dbReference>
<dbReference type="OrthoDB" id="1907495at2759"/>
<dbReference type="InterPro" id="IPR001497">
    <property type="entry name" value="MethylDNA_cys_MeTrfase_AS"/>
</dbReference>
<keyword evidence="7" id="KW-0227">DNA damage</keyword>
<comment type="similarity">
    <text evidence="2">Belongs to the MGMT family.</text>
</comment>
<dbReference type="PROSITE" id="PS00374">
    <property type="entry name" value="MGMT"/>
    <property type="match status" value="1"/>
</dbReference>
<evidence type="ECO:0000256" key="4">
    <source>
        <dbReference type="ARBA" id="ARBA00015377"/>
    </source>
</evidence>
<keyword evidence="8" id="KW-0234">DNA repair</keyword>
<keyword evidence="6" id="KW-0808">Transferase</keyword>
<feature type="domain" description="Methylated-DNA-[protein]-cysteine S-methyltransferase DNA binding" evidence="12">
    <location>
        <begin position="104"/>
        <end position="182"/>
    </location>
</feature>
<evidence type="ECO:0000256" key="3">
    <source>
        <dbReference type="ARBA" id="ARBA00011918"/>
    </source>
</evidence>
<dbReference type="Gene3D" id="3.30.160.70">
    <property type="entry name" value="Methylated DNA-protein cysteine methyltransferase domain"/>
    <property type="match status" value="1"/>
</dbReference>
<comment type="catalytic activity">
    <reaction evidence="11">
        <text>a 6-O-methyl-2'-deoxyguanosine in DNA + L-cysteinyl-[protein] = S-methyl-L-cysteinyl-[protein] + a 2'-deoxyguanosine in DNA</text>
        <dbReference type="Rhea" id="RHEA:24000"/>
        <dbReference type="Rhea" id="RHEA-COMP:10131"/>
        <dbReference type="Rhea" id="RHEA-COMP:10132"/>
        <dbReference type="Rhea" id="RHEA-COMP:11367"/>
        <dbReference type="Rhea" id="RHEA-COMP:11368"/>
        <dbReference type="ChEBI" id="CHEBI:29950"/>
        <dbReference type="ChEBI" id="CHEBI:82612"/>
        <dbReference type="ChEBI" id="CHEBI:85445"/>
        <dbReference type="ChEBI" id="CHEBI:85448"/>
        <dbReference type="EC" id="2.1.1.63"/>
    </reaction>
</comment>
<reference evidence="13" key="1">
    <citation type="submission" date="2021-01" db="UniProtKB">
        <authorList>
            <consortium name="EnsemblMetazoa"/>
        </authorList>
    </citation>
    <scope>IDENTIFICATION</scope>
    <source>
        <strain evidence="13">DH4</strain>
    </source>
</reference>
<dbReference type="PANTHER" id="PTHR10815:SF13">
    <property type="entry name" value="METHYLATED-DNA--PROTEIN-CYSTEINE METHYLTRANSFERASE"/>
    <property type="match status" value="1"/>
</dbReference>
<dbReference type="InterPro" id="IPR036217">
    <property type="entry name" value="MethylDNA_cys_MeTrfase_DNAb"/>
</dbReference>
<evidence type="ECO:0000256" key="11">
    <source>
        <dbReference type="ARBA" id="ARBA00049348"/>
    </source>
</evidence>
<dbReference type="PANTHER" id="PTHR10815">
    <property type="entry name" value="METHYLATED-DNA--PROTEIN-CYSTEINE METHYLTRANSFERASE"/>
    <property type="match status" value="1"/>
</dbReference>
<dbReference type="InterPro" id="IPR014048">
    <property type="entry name" value="MethylDNA_cys_MeTrfase_DNA-bd"/>
</dbReference>
<evidence type="ECO:0000256" key="6">
    <source>
        <dbReference type="ARBA" id="ARBA00022679"/>
    </source>
</evidence>
<dbReference type="NCBIfam" id="TIGR00589">
    <property type="entry name" value="ogt"/>
    <property type="match status" value="1"/>
</dbReference>
<dbReference type="FunFam" id="1.10.10.10:FF:000214">
    <property type="entry name" value="Methylated-DNA--protein-cysteine methyltransferase"/>
    <property type="match status" value="1"/>
</dbReference>
<evidence type="ECO:0000256" key="7">
    <source>
        <dbReference type="ARBA" id="ARBA00022763"/>
    </source>
</evidence>
<evidence type="ECO:0000256" key="2">
    <source>
        <dbReference type="ARBA" id="ARBA00008711"/>
    </source>
</evidence>
<dbReference type="Pfam" id="PF01035">
    <property type="entry name" value="DNA_binding_1"/>
    <property type="match status" value="1"/>
</dbReference>
<dbReference type="RefSeq" id="XP_026297973.1">
    <property type="nucleotide sequence ID" value="XM_026442188.1"/>
</dbReference>
<dbReference type="Proteomes" id="UP000005203">
    <property type="component" value="Linkage group LG8"/>
</dbReference>
<evidence type="ECO:0000256" key="8">
    <source>
        <dbReference type="ARBA" id="ARBA00023204"/>
    </source>
</evidence>
<gene>
    <name evidence="15" type="primary">LOC725876</name>
</gene>
<evidence type="ECO:0000256" key="1">
    <source>
        <dbReference type="ARBA" id="ARBA00001286"/>
    </source>
</evidence>
<evidence type="ECO:0000313" key="14">
    <source>
        <dbReference type="Proteomes" id="UP000005203"/>
    </source>
</evidence>
<evidence type="ECO:0000256" key="10">
    <source>
        <dbReference type="ARBA" id="ARBA00031621"/>
    </source>
</evidence>
<evidence type="ECO:0000313" key="13">
    <source>
        <dbReference type="EnsemblMetazoa" id="XP_026297973"/>
    </source>
</evidence>
<evidence type="ECO:0000256" key="5">
    <source>
        <dbReference type="ARBA" id="ARBA00022603"/>
    </source>
</evidence>
<protein>
    <recommendedName>
        <fullName evidence="4">Methylated-DNA--protein-cysteine methyltransferase</fullName>
        <ecNumber evidence="3">2.1.1.63</ecNumber>
    </recommendedName>
    <alternativeName>
        <fullName evidence="9">6-O-methylguanine-DNA methyltransferase</fullName>
    </alternativeName>
    <alternativeName>
        <fullName evidence="10">O-6-methylguanine-DNA-alkyltransferase</fullName>
    </alternativeName>
</protein>
<evidence type="ECO:0000313" key="15">
    <source>
        <dbReference type="RefSeq" id="XP_026297973.1"/>
    </source>
</evidence>